<protein>
    <submittedName>
        <fullName evidence="1">Uncharacterized protein</fullName>
    </submittedName>
</protein>
<dbReference type="EMBL" id="CP056030">
    <property type="protein sequence ID" value="QKZ04589.1"/>
    <property type="molecule type" value="Genomic_DNA"/>
</dbReference>
<organism evidence="1 2">
    <name type="scientific">Pseudomonas eucalypticola</name>
    <dbReference type="NCBI Taxonomy" id="2599595"/>
    <lineage>
        <taxon>Bacteria</taxon>
        <taxon>Pseudomonadati</taxon>
        <taxon>Pseudomonadota</taxon>
        <taxon>Gammaproteobacteria</taxon>
        <taxon>Pseudomonadales</taxon>
        <taxon>Pseudomonadaceae</taxon>
        <taxon>Pseudomonas</taxon>
    </lineage>
</organism>
<dbReference type="KEGG" id="pez:HWQ56_12670"/>
<dbReference type="RefSeq" id="WP_176570697.1">
    <property type="nucleotide sequence ID" value="NZ_CP056030.1"/>
</dbReference>
<name>A0A7D5H5K0_9PSED</name>
<dbReference type="AlphaFoldDB" id="A0A7D5H5K0"/>
<keyword evidence="2" id="KW-1185">Reference proteome</keyword>
<evidence type="ECO:0000313" key="2">
    <source>
        <dbReference type="Proteomes" id="UP000509568"/>
    </source>
</evidence>
<reference evidence="1 2" key="1">
    <citation type="submission" date="2020-06" db="EMBL/GenBank/DDBJ databases">
        <title>Pseudomonas eucalypticola sp. nov., an endophyte of Eucalyptus dunnii leaves with biocontrol ability of eucalyptus leaf blight.</title>
        <authorList>
            <person name="Liu Y."/>
            <person name="Song Z."/>
            <person name="Zeng H."/>
            <person name="Lu M."/>
            <person name="Wang X."/>
            <person name="Lian X."/>
            <person name="Zhang Q."/>
        </authorList>
    </citation>
    <scope>NUCLEOTIDE SEQUENCE [LARGE SCALE GENOMIC DNA]</scope>
    <source>
        <strain evidence="1 2">NP-1</strain>
    </source>
</reference>
<evidence type="ECO:0000313" key="1">
    <source>
        <dbReference type="EMBL" id="QKZ04589.1"/>
    </source>
</evidence>
<accession>A0A7D5H5K0</accession>
<gene>
    <name evidence="1" type="ORF">HWQ56_12670</name>
</gene>
<sequence length="77" mass="8931">MSCLICAGSAEDLQCEGEWEERHCPECGRYRMSHELVLTLMEQGQIFDVHKMRAWLQAQRHHCQVPSVEIHEALLVP</sequence>
<proteinExistence type="predicted"/>
<dbReference type="Proteomes" id="UP000509568">
    <property type="component" value="Chromosome"/>
</dbReference>